<organism evidence="1 2">
    <name type="scientific">Neisseria lactamica (strain 020-06)</name>
    <dbReference type="NCBI Taxonomy" id="489653"/>
    <lineage>
        <taxon>Bacteria</taxon>
        <taxon>Pseudomonadati</taxon>
        <taxon>Pseudomonadota</taxon>
        <taxon>Betaproteobacteria</taxon>
        <taxon>Neisseriales</taxon>
        <taxon>Neisseriaceae</taxon>
        <taxon>Neisseria</taxon>
    </lineage>
</organism>
<dbReference type="KEGG" id="nla:NLA_9170"/>
<dbReference type="AlphaFoldDB" id="E4ZCR5"/>
<name>E4ZCR5_NEIL0</name>
<dbReference type="HOGENOM" id="CLU_2789624_0_0_4"/>
<gene>
    <name evidence="1" type="ordered locus">NLA_9170</name>
</gene>
<dbReference type="EMBL" id="FN995097">
    <property type="protein sequence ID" value="CBN87147.1"/>
    <property type="molecule type" value="Genomic_DNA"/>
</dbReference>
<evidence type="ECO:0000313" key="2">
    <source>
        <dbReference type="Proteomes" id="UP000008723"/>
    </source>
</evidence>
<accession>E4ZCR5</accession>
<evidence type="ECO:0000313" key="1">
    <source>
        <dbReference type="EMBL" id="CBN87147.1"/>
    </source>
</evidence>
<protein>
    <submittedName>
        <fullName evidence="1">Uncharacterized protein</fullName>
    </submittedName>
</protein>
<reference evidence="1 2" key="1">
    <citation type="journal article" date="2010" name="BMC Genomics">
        <title>Independent evolution of the core and accessory gene sets in the genus Neisseria: insights gained from the genome of Neisseria lactamica isolate 020-06.</title>
        <authorList>
            <person name="Bennett J.S."/>
            <person name="Bentley S.D."/>
            <person name="Vernikos G.S."/>
            <person name="Quail M.A."/>
            <person name="Cherevach I."/>
            <person name="White B."/>
            <person name="Parkhill J."/>
            <person name="Maiden M.C."/>
        </authorList>
    </citation>
    <scope>NUCLEOTIDE SEQUENCE [LARGE SCALE GENOMIC DNA]</scope>
    <source>
        <strain evidence="1 2">020-06</strain>
    </source>
</reference>
<proteinExistence type="predicted"/>
<sequence>MIKAADELGMTQSQLNEYVNDPKRTKKLFALQNKVENESHNPKFEKPGNDELDEIKEDMKVFLKSRSK</sequence>
<dbReference type="Proteomes" id="UP000008723">
    <property type="component" value="Chromosome"/>
</dbReference>